<proteinExistence type="predicted"/>
<accession>A0A2P2LP41</accession>
<dbReference type="AlphaFoldDB" id="A0A2P2LP41"/>
<dbReference type="EMBL" id="GGEC01039254">
    <property type="protein sequence ID" value="MBX19738.1"/>
    <property type="molecule type" value="Transcribed_RNA"/>
</dbReference>
<sequence length="16" mass="1966">MISVSYYRQSNIHRIV</sequence>
<protein>
    <submittedName>
        <fullName evidence="1">Uncharacterized protein</fullName>
    </submittedName>
</protein>
<organism evidence="1">
    <name type="scientific">Rhizophora mucronata</name>
    <name type="common">Asiatic mangrove</name>
    <dbReference type="NCBI Taxonomy" id="61149"/>
    <lineage>
        <taxon>Eukaryota</taxon>
        <taxon>Viridiplantae</taxon>
        <taxon>Streptophyta</taxon>
        <taxon>Embryophyta</taxon>
        <taxon>Tracheophyta</taxon>
        <taxon>Spermatophyta</taxon>
        <taxon>Magnoliopsida</taxon>
        <taxon>eudicotyledons</taxon>
        <taxon>Gunneridae</taxon>
        <taxon>Pentapetalae</taxon>
        <taxon>rosids</taxon>
        <taxon>fabids</taxon>
        <taxon>Malpighiales</taxon>
        <taxon>Rhizophoraceae</taxon>
        <taxon>Rhizophora</taxon>
    </lineage>
</organism>
<evidence type="ECO:0000313" key="1">
    <source>
        <dbReference type="EMBL" id="MBX19738.1"/>
    </source>
</evidence>
<name>A0A2P2LP41_RHIMU</name>
<reference evidence="1" key="1">
    <citation type="submission" date="2018-02" db="EMBL/GenBank/DDBJ databases">
        <title>Rhizophora mucronata_Transcriptome.</title>
        <authorList>
            <person name="Meera S.P."/>
            <person name="Sreeshan A."/>
            <person name="Augustine A."/>
        </authorList>
    </citation>
    <scope>NUCLEOTIDE SEQUENCE</scope>
    <source>
        <tissue evidence="1">Leaf</tissue>
    </source>
</reference>